<protein>
    <submittedName>
        <fullName evidence="1">Uncharacterized protein</fullName>
    </submittedName>
</protein>
<evidence type="ECO:0000313" key="1">
    <source>
        <dbReference type="EMBL" id="CAL1604552.1"/>
    </source>
</evidence>
<evidence type="ECO:0000313" key="2">
    <source>
        <dbReference type="Proteomes" id="UP001497482"/>
    </source>
</evidence>
<organism evidence="1 2">
    <name type="scientific">Knipowitschia caucasica</name>
    <name type="common">Caucasian dwarf goby</name>
    <name type="synonym">Pomatoschistus caucasicus</name>
    <dbReference type="NCBI Taxonomy" id="637954"/>
    <lineage>
        <taxon>Eukaryota</taxon>
        <taxon>Metazoa</taxon>
        <taxon>Chordata</taxon>
        <taxon>Craniata</taxon>
        <taxon>Vertebrata</taxon>
        <taxon>Euteleostomi</taxon>
        <taxon>Actinopterygii</taxon>
        <taxon>Neopterygii</taxon>
        <taxon>Teleostei</taxon>
        <taxon>Neoteleostei</taxon>
        <taxon>Acanthomorphata</taxon>
        <taxon>Gobiaria</taxon>
        <taxon>Gobiiformes</taxon>
        <taxon>Gobioidei</taxon>
        <taxon>Gobiidae</taxon>
        <taxon>Gobiinae</taxon>
        <taxon>Knipowitschia</taxon>
    </lineage>
</organism>
<accession>A0AAV2LUS9</accession>
<gene>
    <name evidence="1" type="ORF">KC01_LOCUS32044</name>
</gene>
<proteinExistence type="predicted"/>
<sequence length="86" mass="10140">MRDDAPPFLPLSRLTKPKQQISYLQPSTPVCVISVTLNNWWSWTNKNKRHHNCQRSTFEKGIKRRLPVIVLSHVLYELIRLGPRSF</sequence>
<dbReference type="Proteomes" id="UP001497482">
    <property type="component" value="Chromosome 4"/>
</dbReference>
<keyword evidence="2" id="KW-1185">Reference proteome</keyword>
<name>A0AAV2LUS9_KNICA</name>
<dbReference type="EMBL" id="OZ035826">
    <property type="protein sequence ID" value="CAL1604552.1"/>
    <property type="molecule type" value="Genomic_DNA"/>
</dbReference>
<dbReference type="AlphaFoldDB" id="A0AAV2LUS9"/>
<reference evidence="1 2" key="1">
    <citation type="submission" date="2024-04" db="EMBL/GenBank/DDBJ databases">
        <authorList>
            <person name="Waldvogel A.-M."/>
            <person name="Schoenle A."/>
        </authorList>
    </citation>
    <scope>NUCLEOTIDE SEQUENCE [LARGE SCALE GENOMIC DNA]</scope>
</reference>